<reference evidence="4" key="3">
    <citation type="submission" date="2021-03" db="EMBL/GenBank/DDBJ databases">
        <title>Genomic Encyclopedia of Type Strains, Phase IV (KMG-IV): sequencing the most valuable type-strain genomes for metagenomic binning, comparative biology and taxonomic classification.</title>
        <authorList>
            <person name="Goeker M."/>
        </authorList>
    </citation>
    <scope>NUCLEOTIDE SEQUENCE</scope>
    <source>
        <strain evidence="4">DSM 22443</strain>
    </source>
</reference>
<evidence type="ECO:0000313" key="3">
    <source>
        <dbReference type="EMBL" id="GGM69011.1"/>
    </source>
</evidence>
<dbReference type="EMBL" id="BMOO01000004">
    <property type="protein sequence ID" value="GGM69011.1"/>
    <property type="molecule type" value="Genomic_DNA"/>
</dbReference>
<reference evidence="3" key="1">
    <citation type="journal article" date="2014" name="Int. J. Syst. Evol. Microbiol.">
        <title>Complete genome sequence of Corynebacterium casei LMG S-19264T (=DSM 44701T), isolated from a smear-ripened cheese.</title>
        <authorList>
            <consortium name="US DOE Joint Genome Institute (JGI-PGF)"/>
            <person name="Walter F."/>
            <person name="Albersmeier A."/>
            <person name="Kalinowski J."/>
            <person name="Ruckert C."/>
        </authorList>
    </citation>
    <scope>NUCLEOTIDE SEQUENCE</scope>
    <source>
        <strain evidence="3">JCM 16108</strain>
    </source>
</reference>
<dbReference type="RefSeq" id="WP_188872308.1">
    <property type="nucleotide sequence ID" value="NZ_BMOO01000004.1"/>
</dbReference>
<dbReference type="PANTHER" id="PTHR34512:SF30">
    <property type="entry name" value="OUTER MEMBRANE PROTEIN ASSEMBLY FACTOR BAMB"/>
    <property type="match status" value="1"/>
</dbReference>
<feature type="region of interest" description="Disordered" evidence="1">
    <location>
        <begin position="328"/>
        <end position="361"/>
    </location>
</feature>
<dbReference type="SUPFAM" id="SSF50998">
    <property type="entry name" value="Quinoprotein alcohol dehydrogenase-like"/>
    <property type="match status" value="1"/>
</dbReference>
<protein>
    <recommendedName>
        <fullName evidence="2">Pyrrolo-quinoline quinone repeat domain-containing protein</fullName>
    </recommendedName>
</protein>
<evidence type="ECO:0000313" key="5">
    <source>
        <dbReference type="Proteomes" id="UP000614609"/>
    </source>
</evidence>
<comment type="caution">
    <text evidence="3">The sequence shown here is derived from an EMBL/GenBank/DDBJ whole genome shotgun (WGS) entry which is preliminary data.</text>
</comment>
<feature type="region of interest" description="Disordered" evidence="1">
    <location>
        <begin position="268"/>
        <end position="288"/>
    </location>
</feature>
<sequence>MSDTPVCGRRQVLRTTSAFTALGIVGYTTSTTAAADPGDLQWAFTYGGGGSSPTVVNGTAFVGSMDRNLYAVNAETGEAEWAFYTGGRVHSSPTVVDGIVFIVSSDSNLYAVNAETGEEEWAFKDEYLWWSSPTVVGGMVFVGSGDSNLYAVNAETGEEEWTFATGGQVRSSPTVVDGTVFVGSRDSNLYAVNAETGEEEWAFEPQAYGLGRSSPTVVDGTIFVSGYRSLYAVDAGVTGSSEGSRTTLGTLGHHADWRYAEQSVIIPTTTRPRQNSSTPTTATTEISRGSDETTLFTLLKENQLPISLFLVAGGVLGVGEFIRQYWSARSSGPTQPSDTSTTDPELRQIPDPEPEDYPAEPSQLQELAIETIDRAETAKASGDYVRAENAYAEAITQLKRAIEAAKSVDGDNIEDPKARLETTKMALNTVTTQREQRSSLAEDLQSSEQNFQDAIVQYLIGNETVSRIRFRQARNGFKRAEQTIERSTVPLLETPVTVTFEREVALPSTNLDGLTIVSDTTVEALSSADIKTLSDLTADYGEIIPEVVRRIGQKYEISESEKIVLILLSWWYDSDSHDFTDMIEISQRYKRADYGFNKSI</sequence>
<dbReference type="AlphaFoldDB" id="A0A830G0C2"/>
<dbReference type="SMART" id="SM00564">
    <property type="entry name" value="PQQ"/>
    <property type="match status" value="5"/>
</dbReference>
<dbReference type="PANTHER" id="PTHR34512">
    <property type="entry name" value="CELL SURFACE PROTEIN"/>
    <property type="match status" value="1"/>
</dbReference>
<dbReference type="PROSITE" id="PS51318">
    <property type="entry name" value="TAT"/>
    <property type="match status" value="1"/>
</dbReference>
<dbReference type="EMBL" id="JAGGKO010000003">
    <property type="protein sequence ID" value="MBP1955091.1"/>
    <property type="molecule type" value="Genomic_DNA"/>
</dbReference>
<evidence type="ECO:0000256" key="1">
    <source>
        <dbReference type="SAM" id="MobiDB-lite"/>
    </source>
</evidence>
<dbReference type="Proteomes" id="UP000765891">
    <property type="component" value="Unassembled WGS sequence"/>
</dbReference>
<dbReference type="InterPro" id="IPR015943">
    <property type="entry name" value="WD40/YVTN_repeat-like_dom_sf"/>
</dbReference>
<feature type="compositionally biased region" description="Low complexity" evidence="1">
    <location>
        <begin position="330"/>
        <end position="343"/>
    </location>
</feature>
<evidence type="ECO:0000313" key="4">
    <source>
        <dbReference type="EMBL" id="MBP1955091.1"/>
    </source>
</evidence>
<dbReference type="InterPro" id="IPR002372">
    <property type="entry name" value="PQQ_rpt_dom"/>
</dbReference>
<keyword evidence="5" id="KW-1185">Reference proteome</keyword>
<feature type="domain" description="Pyrrolo-quinoline quinone repeat" evidence="2">
    <location>
        <begin position="133"/>
        <end position="234"/>
    </location>
</feature>
<dbReference type="Proteomes" id="UP000614609">
    <property type="component" value="Unassembled WGS sequence"/>
</dbReference>
<feature type="domain" description="Pyrrolo-quinoline quinone repeat" evidence="2">
    <location>
        <begin position="35"/>
        <end position="125"/>
    </location>
</feature>
<reference evidence="3" key="2">
    <citation type="submission" date="2020-09" db="EMBL/GenBank/DDBJ databases">
        <authorList>
            <person name="Sun Q."/>
            <person name="Ohkuma M."/>
        </authorList>
    </citation>
    <scope>NUCLEOTIDE SEQUENCE</scope>
    <source>
        <strain evidence="3">JCM 16108</strain>
    </source>
</reference>
<proteinExistence type="predicted"/>
<accession>A0A830G0C2</accession>
<dbReference type="InterPro" id="IPR018391">
    <property type="entry name" value="PQQ_b-propeller_rpt"/>
</dbReference>
<dbReference type="InterPro" id="IPR006311">
    <property type="entry name" value="TAT_signal"/>
</dbReference>
<organism evidence="3 5">
    <name type="scientific">Halarchaeum rubridurum</name>
    <dbReference type="NCBI Taxonomy" id="489911"/>
    <lineage>
        <taxon>Archaea</taxon>
        <taxon>Methanobacteriati</taxon>
        <taxon>Methanobacteriota</taxon>
        <taxon>Stenosarchaea group</taxon>
        <taxon>Halobacteria</taxon>
        <taxon>Halobacteriales</taxon>
        <taxon>Halobacteriaceae</taxon>
    </lineage>
</organism>
<dbReference type="Gene3D" id="2.130.10.10">
    <property type="entry name" value="YVTN repeat-like/Quinoprotein amine dehydrogenase"/>
    <property type="match status" value="2"/>
</dbReference>
<name>A0A830G0C2_9EURY</name>
<gene>
    <name evidence="3" type="ORF">GCM10009017_19040</name>
    <name evidence="4" type="ORF">J2752_002003</name>
</gene>
<evidence type="ECO:0000259" key="2">
    <source>
        <dbReference type="Pfam" id="PF13360"/>
    </source>
</evidence>
<dbReference type="OrthoDB" id="145878at2157"/>
<dbReference type="Pfam" id="PF13360">
    <property type="entry name" value="PQQ_2"/>
    <property type="match status" value="2"/>
</dbReference>
<dbReference type="InterPro" id="IPR011047">
    <property type="entry name" value="Quinoprotein_ADH-like_sf"/>
</dbReference>